<reference evidence="2 3" key="1">
    <citation type="submission" date="2019-09" db="EMBL/GenBank/DDBJ databases">
        <title>Phylogeny of genus Pseudoclavibacter and closely related genus.</title>
        <authorList>
            <person name="Li Y."/>
        </authorList>
    </citation>
    <scope>NUCLEOTIDE SEQUENCE [LARGE SCALE GENOMIC DNA]</scope>
    <source>
        <strain evidence="2 3">DSM 23821</strain>
    </source>
</reference>
<accession>A0A7J5BPQ4</accession>
<dbReference type="OrthoDB" id="3267840at2"/>
<comment type="caution">
    <text evidence="2">The sequence shown here is derived from an EMBL/GenBank/DDBJ whole genome shotgun (WGS) entry which is preliminary data.</text>
</comment>
<protein>
    <submittedName>
        <fullName evidence="2">Alpha-ketoglutarate decarboxylase</fullName>
    </submittedName>
</protein>
<proteinExistence type="predicted"/>
<dbReference type="InterPro" id="IPR027383">
    <property type="entry name" value="Znf_put"/>
</dbReference>
<sequence>MSGCGCDDALRLLEEYLHNELCSADAADIREHVRTCATCREELLVNTNLMSALRRSCRERAPEQVRTQVIVALRASYRAHG</sequence>
<gene>
    <name evidence="2" type="ORF">F8O01_12425</name>
</gene>
<name>A0A7J5BPQ4_9MICO</name>
<keyword evidence="3" id="KW-1185">Reference proteome</keyword>
<organism evidence="2 3">
    <name type="scientific">Pseudoclavibacter chungangensis</name>
    <dbReference type="NCBI Taxonomy" id="587635"/>
    <lineage>
        <taxon>Bacteria</taxon>
        <taxon>Bacillati</taxon>
        <taxon>Actinomycetota</taxon>
        <taxon>Actinomycetes</taxon>
        <taxon>Micrococcales</taxon>
        <taxon>Microbacteriaceae</taxon>
        <taxon>Pseudoclavibacter</taxon>
    </lineage>
</organism>
<dbReference type="EMBL" id="WBJZ01000016">
    <property type="protein sequence ID" value="KAB1655065.1"/>
    <property type="molecule type" value="Genomic_DNA"/>
</dbReference>
<evidence type="ECO:0000313" key="2">
    <source>
        <dbReference type="EMBL" id="KAB1655065.1"/>
    </source>
</evidence>
<dbReference type="RefSeq" id="WP_158041247.1">
    <property type="nucleotide sequence ID" value="NZ_JACCFV010000001.1"/>
</dbReference>
<dbReference type="Pfam" id="PF13490">
    <property type="entry name" value="zf-HC2"/>
    <property type="match status" value="1"/>
</dbReference>
<dbReference type="Proteomes" id="UP000467240">
    <property type="component" value="Unassembled WGS sequence"/>
</dbReference>
<evidence type="ECO:0000313" key="3">
    <source>
        <dbReference type="Proteomes" id="UP000467240"/>
    </source>
</evidence>
<dbReference type="AlphaFoldDB" id="A0A7J5BPQ4"/>
<evidence type="ECO:0000259" key="1">
    <source>
        <dbReference type="Pfam" id="PF13490"/>
    </source>
</evidence>
<feature type="domain" description="Putative zinc-finger" evidence="1">
    <location>
        <begin position="6"/>
        <end position="40"/>
    </location>
</feature>